<dbReference type="AlphaFoldDB" id="A0A2P8IG04"/>
<gene>
    <name evidence="1" type="ORF">B0I31_102370</name>
</gene>
<name>A0A2P8IG04_SACCR</name>
<accession>A0A2P8IG04</accession>
<reference evidence="1 2" key="1">
    <citation type="submission" date="2018-03" db="EMBL/GenBank/DDBJ databases">
        <title>Genomic Encyclopedia of Type Strains, Phase III (KMG-III): the genomes of soil and plant-associated and newly described type strains.</title>
        <authorList>
            <person name="Whitman W."/>
        </authorList>
    </citation>
    <scope>NUCLEOTIDE SEQUENCE [LARGE SCALE GENOMIC DNA]</scope>
    <source>
        <strain evidence="1 2">CGMCC 4.7097</strain>
    </source>
</reference>
<dbReference type="Proteomes" id="UP000241118">
    <property type="component" value="Unassembled WGS sequence"/>
</dbReference>
<evidence type="ECO:0000313" key="2">
    <source>
        <dbReference type="Proteomes" id="UP000241118"/>
    </source>
</evidence>
<dbReference type="OrthoDB" id="4554527at2"/>
<comment type="caution">
    <text evidence="1">The sequence shown here is derived from an EMBL/GenBank/DDBJ whole genome shotgun (WGS) entry which is preliminary data.</text>
</comment>
<protein>
    <submittedName>
        <fullName evidence="1">Uncharacterized protein</fullName>
    </submittedName>
</protein>
<keyword evidence="2" id="KW-1185">Reference proteome</keyword>
<dbReference type="RefSeq" id="WP_146173760.1">
    <property type="nucleotide sequence ID" value="NZ_PYAX01000002.1"/>
</dbReference>
<sequence length="151" mass="16287">MTPRLSVAPEDNLAIPASLSHILTISLRSDADPSANEGRDLVSMMTGPGRWKRGQIVLDIDTTAVQAIDELTTATGVGRQGGLRISATTQPHDQDFDLSIEPHPEVDDVIVAHGDARVFLDPLAAQALADKVLDVRRRYAGRVHFGVYPQA</sequence>
<proteinExistence type="predicted"/>
<organism evidence="1 2">
    <name type="scientific">Saccharothrix carnea</name>
    <dbReference type="NCBI Taxonomy" id="1280637"/>
    <lineage>
        <taxon>Bacteria</taxon>
        <taxon>Bacillati</taxon>
        <taxon>Actinomycetota</taxon>
        <taxon>Actinomycetes</taxon>
        <taxon>Pseudonocardiales</taxon>
        <taxon>Pseudonocardiaceae</taxon>
        <taxon>Saccharothrix</taxon>
    </lineage>
</organism>
<dbReference type="EMBL" id="PYAX01000002">
    <property type="protein sequence ID" value="PSL57392.1"/>
    <property type="molecule type" value="Genomic_DNA"/>
</dbReference>
<evidence type="ECO:0000313" key="1">
    <source>
        <dbReference type="EMBL" id="PSL57392.1"/>
    </source>
</evidence>